<evidence type="ECO:0000256" key="2">
    <source>
        <dbReference type="ARBA" id="ARBA00022723"/>
    </source>
</evidence>
<proteinExistence type="predicted"/>
<dbReference type="EMBL" id="JBHDIY010000002">
    <property type="protein sequence ID" value="MFL4470531.1"/>
    <property type="molecule type" value="Genomic_DNA"/>
</dbReference>
<evidence type="ECO:0000256" key="4">
    <source>
        <dbReference type="ARBA" id="ARBA00022842"/>
    </source>
</evidence>
<keyword evidence="4" id="KW-0460">Magnesium</keyword>
<dbReference type="Pfam" id="PF00293">
    <property type="entry name" value="NUDIX"/>
    <property type="match status" value="1"/>
</dbReference>
<feature type="domain" description="Nudix hydrolase" evidence="5">
    <location>
        <begin position="25"/>
        <end position="156"/>
    </location>
</feature>
<keyword evidence="7" id="KW-1185">Reference proteome</keyword>
<evidence type="ECO:0000256" key="1">
    <source>
        <dbReference type="ARBA" id="ARBA00001946"/>
    </source>
</evidence>
<protein>
    <submittedName>
        <fullName evidence="6">NUDIX hydrolase</fullName>
    </submittedName>
</protein>
<dbReference type="SUPFAM" id="SSF55811">
    <property type="entry name" value="Nudix"/>
    <property type="match status" value="1"/>
</dbReference>
<dbReference type="InterPro" id="IPR015797">
    <property type="entry name" value="NUDIX_hydrolase-like_dom_sf"/>
</dbReference>
<dbReference type="Proteomes" id="UP001627408">
    <property type="component" value="Unassembled WGS sequence"/>
</dbReference>
<evidence type="ECO:0000313" key="6">
    <source>
        <dbReference type="EMBL" id="MFL4470531.1"/>
    </source>
</evidence>
<reference evidence="6 7" key="1">
    <citation type="submission" date="2024-08" db="EMBL/GenBank/DDBJ databases">
        <title>Tateyamaria sp. nov., isolated from marine algae.</title>
        <authorList>
            <person name="Choi B.J."/>
            <person name="Kim J.M."/>
            <person name="Lee J.K."/>
            <person name="Choi D.G."/>
            <person name="Bayburt H."/>
            <person name="Baek J.H."/>
            <person name="Han D.M."/>
            <person name="Jeon C.O."/>
        </authorList>
    </citation>
    <scope>NUCLEOTIDE SEQUENCE [LARGE SCALE GENOMIC DNA]</scope>
    <source>
        <strain evidence="6 7">KMU-156</strain>
    </source>
</reference>
<dbReference type="PANTHER" id="PTHR12629">
    <property type="entry name" value="DIPHOSPHOINOSITOL POLYPHOSPHATE PHOSPHOHYDROLASE"/>
    <property type="match status" value="1"/>
</dbReference>
<dbReference type="PANTHER" id="PTHR12629:SF0">
    <property type="entry name" value="DIPHOSPHOINOSITOL-POLYPHOSPHATE DIPHOSPHATASE"/>
    <property type="match status" value="1"/>
</dbReference>
<gene>
    <name evidence="6" type="ORF">ACERZ8_11810</name>
</gene>
<dbReference type="RefSeq" id="WP_407592380.1">
    <property type="nucleotide sequence ID" value="NZ_JBHDIY010000002.1"/>
</dbReference>
<dbReference type="CDD" id="cd04666">
    <property type="entry name" value="NUDIX_DIPP2_like_Nudt4"/>
    <property type="match status" value="1"/>
</dbReference>
<name>A0ABW8UX70_9RHOB</name>
<comment type="cofactor">
    <cofactor evidence="1">
        <name>Mg(2+)</name>
        <dbReference type="ChEBI" id="CHEBI:18420"/>
    </cofactor>
</comment>
<organism evidence="6 7">
    <name type="scientific">Tateyamaria armeniaca</name>
    <dbReference type="NCBI Taxonomy" id="2518930"/>
    <lineage>
        <taxon>Bacteria</taxon>
        <taxon>Pseudomonadati</taxon>
        <taxon>Pseudomonadota</taxon>
        <taxon>Alphaproteobacteria</taxon>
        <taxon>Rhodobacterales</taxon>
        <taxon>Roseobacteraceae</taxon>
        <taxon>Tateyamaria</taxon>
    </lineage>
</organism>
<dbReference type="InterPro" id="IPR047198">
    <property type="entry name" value="DDP-like_NUDIX"/>
</dbReference>
<dbReference type="GO" id="GO:0016787">
    <property type="term" value="F:hydrolase activity"/>
    <property type="evidence" value="ECO:0007669"/>
    <property type="project" value="UniProtKB-KW"/>
</dbReference>
<accession>A0ABW8UX70</accession>
<comment type="caution">
    <text evidence="6">The sequence shown here is derived from an EMBL/GenBank/DDBJ whole genome shotgun (WGS) entry which is preliminary data.</text>
</comment>
<evidence type="ECO:0000259" key="5">
    <source>
        <dbReference type="PROSITE" id="PS51462"/>
    </source>
</evidence>
<evidence type="ECO:0000256" key="3">
    <source>
        <dbReference type="ARBA" id="ARBA00022801"/>
    </source>
</evidence>
<sequence length="161" mass="17985">MRDVTAPIIKQLPLSFGQADKTDVRTQFAALCYRVKNDKIQILLITSRGSGRWILPKGWPMDGKTPAESAAEEAWEEAGVHGSPDSRPLGLFSYSKVLDDEDSGLPCVAMVYGIKVKSLSKEYPEAGQRTRKWVSRKKAAAMVDEPELSRILRDFDPRAIY</sequence>
<keyword evidence="2" id="KW-0479">Metal-binding</keyword>
<evidence type="ECO:0000313" key="7">
    <source>
        <dbReference type="Proteomes" id="UP001627408"/>
    </source>
</evidence>
<keyword evidence="3 6" id="KW-0378">Hydrolase</keyword>
<dbReference type="PROSITE" id="PS51462">
    <property type="entry name" value="NUDIX"/>
    <property type="match status" value="1"/>
</dbReference>
<dbReference type="InterPro" id="IPR000086">
    <property type="entry name" value="NUDIX_hydrolase_dom"/>
</dbReference>
<dbReference type="Gene3D" id="3.90.79.10">
    <property type="entry name" value="Nucleoside Triphosphate Pyrophosphohydrolase"/>
    <property type="match status" value="1"/>
</dbReference>